<dbReference type="GO" id="GO:0010181">
    <property type="term" value="F:FMN binding"/>
    <property type="evidence" value="ECO:0007669"/>
    <property type="project" value="InterPro"/>
</dbReference>
<evidence type="ECO:0000259" key="4">
    <source>
        <dbReference type="SMART" id="SM00903"/>
    </source>
</evidence>
<sequence>MSTVAASHVPLEPNILYFGTPVVLVSSMNEDGTPNLAPMSSAFWLGWRAVLGWGARSQTARNLLRTGECVLNLPSDALAPAVDRLALTTGSDPVPEGKARRGYRYVGDKFRRAGLTEVPSETVKAPRVAECPVAMEAVVERCHPVGDEGGVLAFEVRVRRVWVHEEIRLAGSDDHIDPDAWRPLIMSFQKLYGLGPQVHPSTLAQIPEHLYRPDADLERARNT</sequence>
<organism evidence="5 6">
    <name type="scientific">Nonomuraea fuscirosea</name>
    <dbReference type="NCBI Taxonomy" id="1291556"/>
    <lineage>
        <taxon>Bacteria</taxon>
        <taxon>Bacillati</taxon>
        <taxon>Actinomycetota</taxon>
        <taxon>Actinomycetes</taxon>
        <taxon>Streptosporangiales</taxon>
        <taxon>Streptosporangiaceae</taxon>
        <taxon>Nonomuraea</taxon>
    </lineage>
</organism>
<dbReference type="Gene3D" id="2.30.110.10">
    <property type="entry name" value="Electron Transport, Fmn-binding Protein, Chain A"/>
    <property type="match status" value="1"/>
</dbReference>
<comment type="cofactor">
    <cofactor evidence="1">
        <name>FMN</name>
        <dbReference type="ChEBI" id="CHEBI:58210"/>
    </cofactor>
</comment>
<comment type="caution">
    <text evidence="5">The sequence shown here is derived from an EMBL/GenBank/DDBJ whole genome shotgun (WGS) entry which is preliminary data.</text>
</comment>
<keyword evidence="6" id="KW-1185">Reference proteome</keyword>
<dbReference type="PANTHER" id="PTHR43567">
    <property type="entry name" value="FLAVOREDOXIN-RELATED-RELATED"/>
    <property type="match status" value="1"/>
</dbReference>
<dbReference type="RefSeq" id="WP_106243776.1">
    <property type="nucleotide sequence ID" value="NZ_JBFAIB010000009.1"/>
</dbReference>
<protein>
    <submittedName>
        <fullName evidence="5">Flavin reductase (DIM6/NTAB) family NADH-FMN oxidoreductase RutF</fullName>
    </submittedName>
</protein>
<evidence type="ECO:0000313" key="6">
    <source>
        <dbReference type="Proteomes" id="UP000238312"/>
    </source>
</evidence>
<feature type="domain" description="Flavin reductase like" evidence="4">
    <location>
        <begin position="15"/>
        <end position="176"/>
    </location>
</feature>
<dbReference type="SMART" id="SM00903">
    <property type="entry name" value="Flavin_Reduct"/>
    <property type="match status" value="1"/>
</dbReference>
<dbReference type="EMBL" id="PVNG01000011">
    <property type="protein sequence ID" value="PRX63085.1"/>
    <property type="molecule type" value="Genomic_DNA"/>
</dbReference>
<dbReference type="PANTHER" id="PTHR43567:SF1">
    <property type="entry name" value="FLAVOREDOXIN"/>
    <property type="match status" value="1"/>
</dbReference>
<dbReference type="AlphaFoldDB" id="A0A2T0MVW7"/>
<evidence type="ECO:0000256" key="3">
    <source>
        <dbReference type="ARBA" id="ARBA00038054"/>
    </source>
</evidence>
<evidence type="ECO:0000256" key="2">
    <source>
        <dbReference type="ARBA" id="ARBA00022630"/>
    </source>
</evidence>
<comment type="similarity">
    <text evidence="3">Belongs to the flavoredoxin family.</text>
</comment>
<evidence type="ECO:0000256" key="1">
    <source>
        <dbReference type="ARBA" id="ARBA00001917"/>
    </source>
</evidence>
<dbReference type="Pfam" id="PF01613">
    <property type="entry name" value="Flavin_Reduct"/>
    <property type="match status" value="1"/>
</dbReference>
<dbReference type="InterPro" id="IPR052174">
    <property type="entry name" value="Flavoredoxin"/>
</dbReference>
<reference evidence="5 6" key="1">
    <citation type="submission" date="2018-03" db="EMBL/GenBank/DDBJ databases">
        <title>Genomic Encyclopedia of Type Strains, Phase III (KMG-III): the genomes of soil and plant-associated and newly described type strains.</title>
        <authorList>
            <person name="Whitman W."/>
        </authorList>
    </citation>
    <scope>NUCLEOTIDE SEQUENCE [LARGE SCALE GENOMIC DNA]</scope>
    <source>
        <strain evidence="5 6">CGMCC 4.7104</strain>
    </source>
</reference>
<dbReference type="GO" id="GO:0016646">
    <property type="term" value="F:oxidoreductase activity, acting on the CH-NH group of donors, NAD or NADP as acceptor"/>
    <property type="evidence" value="ECO:0007669"/>
    <property type="project" value="UniProtKB-ARBA"/>
</dbReference>
<gene>
    <name evidence="5" type="ORF">B0I32_11175</name>
</gene>
<dbReference type="OrthoDB" id="9794638at2"/>
<accession>A0A2T0MVW7</accession>
<evidence type="ECO:0000313" key="5">
    <source>
        <dbReference type="EMBL" id="PRX63085.1"/>
    </source>
</evidence>
<keyword evidence="2" id="KW-0285">Flavoprotein</keyword>
<proteinExistence type="inferred from homology"/>
<name>A0A2T0MVW7_9ACTN</name>
<dbReference type="Proteomes" id="UP000238312">
    <property type="component" value="Unassembled WGS sequence"/>
</dbReference>
<dbReference type="InterPro" id="IPR012349">
    <property type="entry name" value="Split_barrel_FMN-bd"/>
</dbReference>
<dbReference type="InterPro" id="IPR002563">
    <property type="entry name" value="Flavin_Rdtase-like_dom"/>
</dbReference>
<dbReference type="SUPFAM" id="SSF50475">
    <property type="entry name" value="FMN-binding split barrel"/>
    <property type="match status" value="1"/>
</dbReference>